<dbReference type="SUPFAM" id="SSF55120">
    <property type="entry name" value="Pseudouridine synthase"/>
    <property type="match status" value="1"/>
</dbReference>
<evidence type="ECO:0000313" key="9">
    <source>
        <dbReference type="Proteomes" id="UP000092600"/>
    </source>
</evidence>
<dbReference type="STRING" id="4615.A0A199UXI8"/>
<protein>
    <recommendedName>
        <fullName evidence="4">tRNA pseudouridine synthase</fullName>
        <ecNumber evidence="4">5.4.99.12</ecNumber>
    </recommendedName>
</protein>
<evidence type="ECO:0000313" key="8">
    <source>
        <dbReference type="EMBL" id="OAY69489.1"/>
    </source>
</evidence>
<organism evidence="8 9">
    <name type="scientific">Ananas comosus</name>
    <name type="common">Pineapple</name>
    <name type="synonym">Ananas ananas</name>
    <dbReference type="NCBI Taxonomy" id="4615"/>
    <lineage>
        <taxon>Eukaryota</taxon>
        <taxon>Viridiplantae</taxon>
        <taxon>Streptophyta</taxon>
        <taxon>Embryophyta</taxon>
        <taxon>Tracheophyta</taxon>
        <taxon>Spermatophyta</taxon>
        <taxon>Magnoliopsida</taxon>
        <taxon>Liliopsida</taxon>
        <taxon>Poales</taxon>
        <taxon>Bromeliaceae</taxon>
        <taxon>Bromelioideae</taxon>
        <taxon>Ananas</taxon>
    </lineage>
</organism>
<dbReference type="EMBL" id="LSRQ01004409">
    <property type="protein sequence ID" value="OAY69489.1"/>
    <property type="molecule type" value="Genomic_DNA"/>
</dbReference>
<evidence type="ECO:0000256" key="1">
    <source>
        <dbReference type="ARBA" id="ARBA00009375"/>
    </source>
</evidence>
<evidence type="ECO:0000256" key="3">
    <source>
        <dbReference type="ARBA" id="ARBA00023235"/>
    </source>
</evidence>
<keyword evidence="3 4" id="KW-0413">Isomerase</keyword>
<proteinExistence type="inferred from homology"/>
<dbReference type="AlphaFoldDB" id="A0A199UXI8"/>
<feature type="signal peptide" evidence="6">
    <location>
        <begin position="1"/>
        <end position="23"/>
    </location>
</feature>
<accession>A0A199UXI8</accession>
<dbReference type="GO" id="GO:0160147">
    <property type="term" value="F:tRNA pseudouridine(38-40) synthase activity"/>
    <property type="evidence" value="ECO:0007669"/>
    <property type="project" value="UniProtKB-EC"/>
</dbReference>
<feature type="compositionally biased region" description="Polar residues" evidence="5">
    <location>
        <begin position="340"/>
        <end position="358"/>
    </location>
</feature>
<evidence type="ECO:0000256" key="6">
    <source>
        <dbReference type="SAM" id="SignalP"/>
    </source>
</evidence>
<dbReference type="PANTHER" id="PTHR11142:SF10">
    <property type="entry name" value="TRNA PSEUDOURIDINE SYNTHASE"/>
    <property type="match status" value="1"/>
</dbReference>
<evidence type="ECO:0000259" key="7">
    <source>
        <dbReference type="Pfam" id="PF01416"/>
    </source>
</evidence>
<comment type="caution">
    <text evidence="8">The sequence shown here is derived from an EMBL/GenBank/DDBJ whole genome shotgun (WGS) entry which is preliminary data.</text>
</comment>
<sequence length="499" mass="55274">MIATLSAAAAAAAAAALRGVASAAAERMAARGVAMESAKPYVHYNHTDASHRSRWTARESYQYMYARPWDKVVGFYSRMVRGGKGASSLSILFPNEKFLLVLGCLRMSLIIKIILFPNPQNLESLESTENNQGCDEKASVISNGKGGRWERVTFKIVVSYHGGSFDGWQKQPGLNTVQGLVEKSLGKFVDERKAKQLKEKSLPVEGCAVVAGRTDKGVTALQQRSQWAELRSGLILALSNRMSYFVISDTWRKDVESRDIMDAVNEAAPEKLRALLVSKVSREFHPNFVAKWRRYFYIFPLDEEEPQIDSIGREFSKIADCSINDKLDGRHRLEQEEQSITSLNGNGDDSEDNTSTKPKSFCVSKVNRLIQQLEGKSLSYKMFARDTQASRSTGPPTECFMFHSRAAETKLPCVNEDDGGGMRVMCVELVGNRFLRKMVRVLVATAIREAAAGADDDALLNLMDATCRRATAPPAPPEGLCLVDVGYGEFKQENCLIIN</sequence>
<evidence type="ECO:0000256" key="4">
    <source>
        <dbReference type="RuleBase" id="RU003792"/>
    </source>
</evidence>
<dbReference type="GO" id="GO:0031119">
    <property type="term" value="P:tRNA pseudouridine synthesis"/>
    <property type="evidence" value="ECO:0007669"/>
    <property type="project" value="TreeGrafter"/>
</dbReference>
<comment type="similarity">
    <text evidence="1 4">Belongs to the tRNA pseudouridine synthase TruA family.</text>
</comment>
<keyword evidence="2 4" id="KW-0819">tRNA processing</keyword>
<comment type="catalytic activity">
    <reaction evidence="4">
        <text>uridine(38/39/40) in tRNA = pseudouridine(38/39/40) in tRNA</text>
        <dbReference type="Rhea" id="RHEA:22376"/>
        <dbReference type="Rhea" id="RHEA-COMP:10085"/>
        <dbReference type="Rhea" id="RHEA-COMP:10087"/>
        <dbReference type="ChEBI" id="CHEBI:65314"/>
        <dbReference type="ChEBI" id="CHEBI:65315"/>
        <dbReference type="EC" id="5.4.99.12"/>
    </reaction>
</comment>
<feature type="chain" id="PRO_5008285520" description="tRNA pseudouridine synthase" evidence="6">
    <location>
        <begin position="24"/>
        <end position="499"/>
    </location>
</feature>
<feature type="domain" description="Pseudouridine synthase I TruA alpha/beta" evidence="7">
    <location>
        <begin position="422"/>
        <end position="487"/>
    </location>
</feature>
<dbReference type="InterPro" id="IPR020094">
    <property type="entry name" value="TruA/RsuA/RluB/E/F_N"/>
</dbReference>
<gene>
    <name evidence="8" type="ORF">ACMD2_10190</name>
</gene>
<dbReference type="Proteomes" id="UP000092600">
    <property type="component" value="Unassembled WGS sequence"/>
</dbReference>
<dbReference type="InterPro" id="IPR020103">
    <property type="entry name" value="PsdUridine_synth_cat_dom_sf"/>
</dbReference>
<keyword evidence="6" id="KW-0732">Signal</keyword>
<feature type="region of interest" description="Disordered" evidence="5">
    <location>
        <begin position="340"/>
        <end position="359"/>
    </location>
</feature>
<dbReference type="GO" id="GO:0003723">
    <property type="term" value="F:RNA binding"/>
    <property type="evidence" value="ECO:0007669"/>
    <property type="project" value="InterPro"/>
</dbReference>
<dbReference type="EC" id="5.4.99.12" evidence="4"/>
<evidence type="ECO:0000256" key="2">
    <source>
        <dbReference type="ARBA" id="ARBA00022694"/>
    </source>
</evidence>
<dbReference type="InterPro" id="IPR020095">
    <property type="entry name" value="PsdUridine_synth_TruA_C"/>
</dbReference>
<name>A0A199UXI8_ANACO</name>
<dbReference type="Gene3D" id="3.30.70.660">
    <property type="entry name" value="Pseudouridine synthase I, catalytic domain, C-terminal subdomain"/>
    <property type="match status" value="1"/>
</dbReference>
<dbReference type="Pfam" id="PF01416">
    <property type="entry name" value="PseudoU_synth_1"/>
    <property type="match status" value="1"/>
</dbReference>
<evidence type="ECO:0000256" key="5">
    <source>
        <dbReference type="SAM" id="MobiDB-lite"/>
    </source>
</evidence>
<reference evidence="8 9" key="1">
    <citation type="journal article" date="2016" name="DNA Res.">
        <title>The draft genome of MD-2 pineapple using hybrid error correction of long reads.</title>
        <authorList>
            <person name="Redwan R.M."/>
            <person name="Saidin A."/>
            <person name="Kumar S.V."/>
        </authorList>
    </citation>
    <scope>NUCLEOTIDE SEQUENCE [LARGE SCALE GENOMIC DNA]</scope>
    <source>
        <strain evidence="9">cv. MD2</strain>
        <tissue evidence="8">Leaf</tissue>
    </source>
</reference>
<dbReference type="InterPro" id="IPR020097">
    <property type="entry name" value="PsdUridine_synth_TruA_a/b_dom"/>
</dbReference>
<dbReference type="InterPro" id="IPR001406">
    <property type="entry name" value="PsdUridine_synth_TruA"/>
</dbReference>
<dbReference type="Gene3D" id="3.30.70.580">
    <property type="entry name" value="Pseudouridine synthase I, catalytic domain, N-terminal subdomain"/>
    <property type="match status" value="1"/>
</dbReference>
<dbReference type="PANTHER" id="PTHR11142">
    <property type="entry name" value="PSEUDOURIDYLATE SYNTHASE"/>
    <property type="match status" value="1"/>
</dbReference>